<protein>
    <submittedName>
        <fullName evidence="2">Uncharacterized protein</fullName>
    </submittedName>
</protein>
<dbReference type="KEGG" id="hcv:FTV88_3174"/>
<dbReference type="AlphaFoldDB" id="A0A5Q2N2L5"/>
<evidence type="ECO:0000313" key="2">
    <source>
        <dbReference type="EMBL" id="QGG49248.1"/>
    </source>
</evidence>
<dbReference type="EMBL" id="CP045875">
    <property type="protein sequence ID" value="QGG49248.1"/>
    <property type="molecule type" value="Genomic_DNA"/>
</dbReference>
<dbReference type="Proteomes" id="UP000366051">
    <property type="component" value="Chromosome"/>
</dbReference>
<name>A0A5Q2N2L5_9FIRM</name>
<gene>
    <name evidence="2" type="ORF">FTV88_3174</name>
</gene>
<evidence type="ECO:0000313" key="3">
    <source>
        <dbReference type="Proteomes" id="UP000366051"/>
    </source>
</evidence>
<reference evidence="3" key="1">
    <citation type="submission" date="2019-11" db="EMBL/GenBank/DDBJ databases">
        <title>Genome sequence of Heliorestis convoluta strain HH, an alkaliphilic and minimalistic phototrophic bacterium from a soda lake in Egypt.</title>
        <authorList>
            <person name="Dewey E.D."/>
            <person name="Stokes L.M."/>
            <person name="Burchell B.M."/>
            <person name="Shaffer K.N."/>
            <person name="Huntington A.M."/>
            <person name="Baker J.M."/>
            <person name="Nadendla S."/>
            <person name="Giglio M.G."/>
            <person name="Touchman J.W."/>
            <person name="Blankenship R.E."/>
            <person name="Madigan M.T."/>
            <person name="Sattley W.M."/>
        </authorList>
    </citation>
    <scope>NUCLEOTIDE SEQUENCE [LARGE SCALE GENOMIC DNA]</scope>
    <source>
        <strain evidence="3">HH</strain>
    </source>
</reference>
<proteinExistence type="predicted"/>
<keyword evidence="1" id="KW-0175">Coiled coil</keyword>
<accession>A0A5Q2N2L5</accession>
<sequence length="44" mass="5126">MESRFLARDVPAMAEALNELVEQVKQLNQNMEIVKEHLLSREKS</sequence>
<feature type="coiled-coil region" evidence="1">
    <location>
        <begin position="10"/>
        <end position="37"/>
    </location>
</feature>
<evidence type="ECO:0000256" key="1">
    <source>
        <dbReference type="SAM" id="Coils"/>
    </source>
</evidence>
<organism evidence="2 3">
    <name type="scientific">Heliorestis convoluta</name>
    <dbReference type="NCBI Taxonomy" id="356322"/>
    <lineage>
        <taxon>Bacteria</taxon>
        <taxon>Bacillati</taxon>
        <taxon>Bacillota</taxon>
        <taxon>Clostridia</taxon>
        <taxon>Eubacteriales</taxon>
        <taxon>Heliobacteriaceae</taxon>
        <taxon>Heliorestis</taxon>
    </lineage>
</organism>
<keyword evidence="3" id="KW-1185">Reference proteome</keyword>